<dbReference type="Gene3D" id="3.80.10.10">
    <property type="entry name" value="Ribonuclease Inhibitor"/>
    <property type="match status" value="1"/>
</dbReference>
<dbReference type="SUPFAM" id="SSF81383">
    <property type="entry name" value="F-box domain"/>
    <property type="match status" value="1"/>
</dbReference>
<evidence type="ECO:0000313" key="2">
    <source>
        <dbReference type="Proteomes" id="UP001141806"/>
    </source>
</evidence>
<gene>
    <name evidence="1" type="ORF">NE237_019091</name>
</gene>
<protein>
    <recommendedName>
        <fullName evidence="3">F-box/LRR-repeat protein</fullName>
    </recommendedName>
</protein>
<evidence type="ECO:0008006" key="3">
    <source>
        <dbReference type="Google" id="ProtNLM"/>
    </source>
</evidence>
<dbReference type="SUPFAM" id="SSF52047">
    <property type="entry name" value="RNI-like"/>
    <property type="match status" value="1"/>
</dbReference>
<proteinExistence type="predicted"/>
<keyword evidence="2" id="KW-1185">Reference proteome</keyword>
<sequence length="308" mass="35232">MEGSFSSNGGAEGMKICKKVEPFDKGGGQEVRRKWEELNPDCLAMVFQRVGLESLIFDVPLVCKPWYKASLDPQSWRNLHFPELNTDNPEEMGTTIFPVNQGLPYSRFTRRFIDEFSISKDVFSFTDLIRFVIDRSCKAAVKLVLPRTCSFRALHYVAHGCPALKILDLSAVLPYDHVPELVCKLKDLEHLILGLNPLYFRKILTQISLNCRNFVGLGFGGYISKRCASSIVTLVPQIKYLMLKHAIIRRENLKIILEGCKELELLDLRGYFDFEADDEVLKMASHIKTFIFEAENYDGGAKFMIFFH</sequence>
<name>A0A9Q0QPL6_9MAGN</name>
<accession>A0A9Q0QPL6</accession>
<dbReference type="Gene3D" id="1.20.1280.50">
    <property type="match status" value="1"/>
</dbReference>
<dbReference type="InterPro" id="IPR036047">
    <property type="entry name" value="F-box-like_dom_sf"/>
</dbReference>
<dbReference type="EMBL" id="JAMYWD010000007">
    <property type="protein sequence ID" value="KAJ4967242.1"/>
    <property type="molecule type" value="Genomic_DNA"/>
</dbReference>
<dbReference type="Proteomes" id="UP001141806">
    <property type="component" value="Unassembled WGS sequence"/>
</dbReference>
<dbReference type="OrthoDB" id="1929062at2759"/>
<dbReference type="PANTHER" id="PTHR38926:SF5">
    <property type="entry name" value="F-BOX AND LEUCINE-RICH REPEAT PROTEIN 6"/>
    <property type="match status" value="1"/>
</dbReference>
<dbReference type="AlphaFoldDB" id="A0A9Q0QPL6"/>
<organism evidence="1 2">
    <name type="scientific">Protea cynaroides</name>
    <dbReference type="NCBI Taxonomy" id="273540"/>
    <lineage>
        <taxon>Eukaryota</taxon>
        <taxon>Viridiplantae</taxon>
        <taxon>Streptophyta</taxon>
        <taxon>Embryophyta</taxon>
        <taxon>Tracheophyta</taxon>
        <taxon>Spermatophyta</taxon>
        <taxon>Magnoliopsida</taxon>
        <taxon>Proteales</taxon>
        <taxon>Proteaceae</taxon>
        <taxon>Protea</taxon>
    </lineage>
</organism>
<comment type="caution">
    <text evidence="1">The sequence shown here is derived from an EMBL/GenBank/DDBJ whole genome shotgun (WGS) entry which is preliminary data.</text>
</comment>
<reference evidence="1" key="1">
    <citation type="journal article" date="2023" name="Plant J.">
        <title>The genome of the king protea, Protea cynaroides.</title>
        <authorList>
            <person name="Chang J."/>
            <person name="Duong T.A."/>
            <person name="Schoeman C."/>
            <person name="Ma X."/>
            <person name="Roodt D."/>
            <person name="Barker N."/>
            <person name="Li Z."/>
            <person name="Van de Peer Y."/>
            <person name="Mizrachi E."/>
        </authorList>
    </citation>
    <scope>NUCLEOTIDE SEQUENCE</scope>
    <source>
        <tissue evidence="1">Young leaves</tissue>
    </source>
</reference>
<evidence type="ECO:0000313" key="1">
    <source>
        <dbReference type="EMBL" id="KAJ4967242.1"/>
    </source>
</evidence>
<dbReference type="InterPro" id="IPR032675">
    <property type="entry name" value="LRR_dom_sf"/>
</dbReference>
<dbReference type="PANTHER" id="PTHR38926">
    <property type="entry name" value="F-BOX DOMAIN CONTAINING PROTEIN, EXPRESSED"/>
    <property type="match status" value="1"/>
</dbReference>